<reference evidence="1" key="1">
    <citation type="journal article" date="2011" name="PLoS Biol.">
        <title>Gene gain and loss during evolution of obligate parasitism in the white rust pathogen of Arabidopsis thaliana.</title>
        <authorList>
            <person name="Kemen E."/>
            <person name="Gardiner A."/>
            <person name="Schultz-Larsen T."/>
            <person name="Kemen A.C."/>
            <person name="Balmuth A.L."/>
            <person name="Robert-Seilaniantz A."/>
            <person name="Bailey K."/>
            <person name="Holub E."/>
            <person name="Studholme D.J."/>
            <person name="Maclean D."/>
            <person name="Jones J.D."/>
        </authorList>
    </citation>
    <scope>NUCLEOTIDE SEQUENCE</scope>
</reference>
<dbReference type="AlphaFoldDB" id="F0WRI1"/>
<protein>
    <submittedName>
        <fullName evidence="1">Uncharacterized protein AlNc14C214G8982</fullName>
    </submittedName>
</protein>
<dbReference type="HOGENOM" id="CLU_564406_0_0_1"/>
<reference evidence="1" key="2">
    <citation type="submission" date="2011-02" db="EMBL/GenBank/DDBJ databases">
        <authorList>
            <person name="MacLean D."/>
        </authorList>
    </citation>
    <scope>NUCLEOTIDE SEQUENCE</scope>
</reference>
<proteinExistence type="predicted"/>
<sequence length="422" mass="47361">MSTSSSASYDPLLLNDMMDWPYQTSPFGMDSLLGTSSEKAMQATSASSSNSFTCPTLDEDFGMYLNTTRSSRFYVAPQHKHKRVRSSSDLNQTLGLPYSTTISEWMDDVARLENEAAPVYPVAPNENEPLRNCVINTTVPRDTEMKFHPENLEPDSLDTEQFGQDGILSRLQSFINDISWSDLPNSPISKVDQSGNDTTKTSESLCFNDWYQPIGCNEEQPRMKRKRPPMHTRRHSNPAIMNQLHALHRSASVKYTSPASSIPFFASASIRENAPPKANIHSGHMRQSSLPESEFETHLHQPRVKAGIPQRVRKSKVRSTGLSMDLSHMKLDFLPTSECMYPVSSLLEEDASSLHGNRKLYKCGRCGQPKVGHVCTMPDHRNNWTQIDLDVTKGCNKVTRASSASLTVKTLWIPQHPDHALF</sequence>
<organism evidence="1">
    <name type="scientific">Albugo laibachii Nc14</name>
    <dbReference type="NCBI Taxonomy" id="890382"/>
    <lineage>
        <taxon>Eukaryota</taxon>
        <taxon>Sar</taxon>
        <taxon>Stramenopiles</taxon>
        <taxon>Oomycota</taxon>
        <taxon>Peronosporomycetes</taxon>
        <taxon>Albuginales</taxon>
        <taxon>Albuginaceae</taxon>
        <taxon>Albugo</taxon>
    </lineage>
</organism>
<gene>
    <name evidence="1" type="primary">AlNc14C214G8982</name>
    <name evidence="1" type="ORF">ALNC14_100880</name>
</gene>
<name>F0WRI1_9STRA</name>
<dbReference type="EMBL" id="FR824259">
    <property type="protein sequence ID" value="CCA23944.1"/>
    <property type="molecule type" value="Genomic_DNA"/>
</dbReference>
<accession>F0WRI1</accession>
<evidence type="ECO:0000313" key="1">
    <source>
        <dbReference type="EMBL" id="CCA23944.1"/>
    </source>
</evidence>